<dbReference type="InterPro" id="IPR025261">
    <property type="entry name" value="Atos-like_cons_dom"/>
</dbReference>
<comment type="similarity">
    <text evidence="1">Belongs to the ATOS family.</text>
</comment>
<dbReference type="SMART" id="SM01177">
    <property type="entry name" value="DUF4210"/>
    <property type="match status" value="1"/>
</dbReference>
<feature type="region of interest" description="Disordered" evidence="2">
    <location>
        <begin position="254"/>
        <end position="312"/>
    </location>
</feature>
<dbReference type="PANTHER" id="PTHR13199">
    <property type="entry name" value="GH03947P"/>
    <property type="match status" value="1"/>
</dbReference>
<name>A0A9W2ZDU9_BIOGL</name>
<evidence type="ECO:0000313" key="4">
    <source>
        <dbReference type="Proteomes" id="UP001165740"/>
    </source>
</evidence>
<evidence type="ECO:0000256" key="1">
    <source>
        <dbReference type="ARBA" id="ARBA00034497"/>
    </source>
</evidence>
<reference evidence="5" key="1">
    <citation type="submission" date="2025-08" db="UniProtKB">
        <authorList>
            <consortium name="RefSeq"/>
        </authorList>
    </citation>
    <scope>IDENTIFICATION</scope>
</reference>
<dbReference type="InterPro" id="IPR051506">
    <property type="entry name" value="ATOS_Transcription_Regulators"/>
</dbReference>
<evidence type="ECO:0000259" key="3">
    <source>
        <dbReference type="SMART" id="SM01177"/>
    </source>
</evidence>
<dbReference type="InterPro" id="IPR033473">
    <property type="entry name" value="Atos-like_C"/>
</dbReference>
<feature type="region of interest" description="Disordered" evidence="2">
    <location>
        <begin position="1260"/>
        <end position="1279"/>
    </location>
</feature>
<dbReference type="RefSeq" id="XP_055873050.1">
    <property type="nucleotide sequence ID" value="XM_056017075.1"/>
</dbReference>
<dbReference type="OrthoDB" id="8625101at2759"/>
<dbReference type="Pfam" id="PF13889">
    <property type="entry name" value="Chromosome_seg"/>
    <property type="match status" value="1"/>
</dbReference>
<dbReference type="Pfam" id="PF13915">
    <property type="entry name" value="DUF4210"/>
    <property type="match status" value="1"/>
</dbReference>
<feature type="compositionally biased region" description="Basic and acidic residues" evidence="2">
    <location>
        <begin position="349"/>
        <end position="360"/>
    </location>
</feature>
<accession>A0A9W2ZDU9</accession>
<feature type="region of interest" description="Disordered" evidence="2">
    <location>
        <begin position="326"/>
        <end position="360"/>
    </location>
</feature>
<feature type="domain" description="Atos-like conserved" evidence="3">
    <location>
        <begin position="1288"/>
        <end position="1346"/>
    </location>
</feature>
<evidence type="ECO:0000313" key="5">
    <source>
        <dbReference type="RefSeq" id="XP_055873050.1"/>
    </source>
</evidence>
<dbReference type="Proteomes" id="UP001165740">
    <property type="component" value="Chromosome 18"/>
</dbReference>
<gene>
    <name evidence="5" type="primary">LOC106077991</name>
</gene>
<feature type="compositionally biased region" description="Basic and acidic residues" evidence="2">
    <location>
        <begin position="283"/>
        <end position="298"/>
    </location>
</feature>
<feature type="region of interest" description="Disordered" evidence="2">
    <location>
        <begin position="1124"/>
        <end position="1189"/>
    </location>
</feature>
<dbReference type="PANTHER" id="PTHR13199:SF11">
    <property type="entry name" value="PROTEIN ATOSSA"/>
    <property type="match status" value="1"/>
</dbReference>
<organism evidence="4 5">
    <name type="scientific">Biomphalaria glabrata</name>
    <name type="common">Bloodfluke planorb</name>
    <name type="synonym">Freshwater snail</name>
    <dbReference type="NCBI Taxonomy" id="6526"/>
    <lineage>
        <taxon>Eukaryota</taxon>
        <taxon>Metazoa</taxon>
        <taxon>Spiralia</taxon>
        <taxon>Lophotrochozoa</taxon>
        <taxon>Mollusca</taxon>
        <taxon>Gastropoda</taxon>
        <taxon>Heterobranchia</taxon>
        <taxon>Euthyneura</taxon>
        <taxon>Panpulmonata</taxon>
        <taxon>Hygrophila</taxon>
        <taxon>Lymnaeoidea</taxon>
        <taxon>Planorbidae</taxon>
        <taxon>Biomphalaria</taxon>
    </lineage>
</organism>
<feature type="compositionally biased region" description="Polar residues" evidence="2">
    <location>
        <begin position="254"/>
        <end position="275"/>
    </location>
</feature>
<sequence>MKPKKGDSGSEMEEDLKDPLQLTKELVLLIVEARTPDVSVKGRVEGPHCPVLRGRVAHKCTVDKVECTRASEFCCQTHQLYHNNIPICLDILFFPECYHGLQESLATEGNGALAAEENSLLIERWTIKSLRRRQDEGMSSNLLLQAVRSYLHFSQISSWLYSTGGKLPGYLVYRVYAPGEEANLQFSEPPDKHTFPVCSAKHTEVTVSVLSLKRQPSVPILLCTLSKSSESQSQAAGDKWQHDATDEAARISSSRFVQNGSSVEAGTHSASSAKSSRGAVSKRAGEEKNGWYKQKKSDSIGGKSENYPPNDATNYQKLQAKFYNESSTQKKLMTDREGARKKGNKVKKKDGEKDERIDQRKTKFQKNLDHDMFNWEDTNEDMFDQSELMVGLVAGSAKDKVMTFSDKSIGTSQLAEHLFLSQHKDFELFQRKSCERAYIDKLSKRLGTKNHRQIKTVPESCHLGQTFLEPAAKFSEHSYNSSETFMDGMSAQDVVGKFNRDSNCFSELSIMVPHVYDIYEDSDSTPVPSPNQMTISFKGRPDTTMVEKACDLSYNNTFSQKPMVSCSDSCSFSSSVPKETEAKYSPNSLSTYQDISGRAAATKEVSSKIVIDGPISQNKPHAPCSRKLFQDNLLPLVSYDANSDSFVQVDLSTQTKVLHSPKVLFSCDIPHDYSHIQPSQKKCIDFGETCESQYFKDKLLSGVLDVSSISKYMSCLNALSTDLADKTSMDVSDNTIVQADSVKFEDSESSSKPCPGMHNSRDEFMYNSSHSLKTTCHEGFAESQAVGSDDVLQNVLEDQHTCTSSPSLSSSSSSSSSICVPSSSLHEVSSSEQLVCPDGLVTETSFKNSMDATSTSAVNPFLYNNKENNVTLSLSTDSDRQPLIQAKVHDLNSSLSPTNLINSVILTSGQNGANHSNSKHLSSDQSECLNSLLAHCDGQGQCIPTHTPTIKESNKSYSSLSIHCDRDVRQSSHLLSTSSNTNPLIASQTSSFWTENSLETDFIKSDIETATNSGNCINSDTCDVNQRNISSESHSNTSKKTQNGSMYVHSSVPLQKDNLWHNSSESKTIKVTAEAVKFGLSSKRNSDDANVVFYLSDNSASQSTNVSTMFSTDLHTVSTSDMVSSLSLESNPEIRSRTNYESKPMSGSPPLHGDPPGWTSVPPHRTVSTPSCMDREENTQGQRSAQPGMMMRKVDTTSQLGLRKMAVKSASMIFNSRSGLPTQSSPAPLKRNPGGSFDYDANLLNTRALKNAFSCSKLAMNRSAKSPENEEERKRALSTSAPASTNCLLGNFEESILNGRIEPVGTVEGFSAEVGASGSFCPKHLYLPVSAFFFALSEDNAPSPYLGHINLEVVSKKGYHIPKKGTVQVTLFNPNKTVVKMFVVMYDLSDMPASSQTFIRQRTVYSPTDNNSTAPSFLRYLIHLRCASSRSGKIYLHTDIRLIFARHKLDIDAKNISYELKSYTEGPINPKYSPKK</sequence>
<dbReference type="GeneID" id="106077991"/>
<protein>
    <submittedName>
        <fullName evidence="5">Atos homolog protein A-like</fullName>
    </submittedName>
</protein>
<evidence type="ECO:0000256" key="2">
    <source>
        <dbReference type="SAM" id="MobiDB-lite"/>
    </source>
</evidence>
<proteinExistence type="inferred from homology"/>
<keyword evidence="4" id="KW-1185">Reference proteome</keyword>
<feature type="compositionally biased region" description="Basic and acidic residues" evidence="2">
    <location>
        <begin position="1265"/>
        <end position="1275"/>
    </location>
</feature>